<sequence length="501" mass="58290">MSIRTNPMKAVATLLKRLMAVEHQANLKDLKSELINIKDLFSMVKKNEDELLDTLTVVDGYLRNSNLRKLMQEKQDICIRIRNSTLKLLPAGAIQSTNIQVAQSSKVDNREEAVITLPSRPQPEAMEMIKENYNNLDHHLKRFFLCLLPFPENTVMKKSDITRWWLGVSEDAALDQHKVKISDVFGSKSTHWRAVFIVGASYLNFGSQWMAKMKNLEVLELGRWLHDSPKHHIEVQSEEFLKELRDQKHLKYLSLRGISRIFELPPSILQLESLETLDLKACHNLETLPNDISSLRNLRHLDLSQCYLLDRIPEGINKLTNLEVLKGFVIGSPSKTPCRISDIANLKKLKQLNIHITSGAEIQDREFESLKELSKLEQLKISWGVFDTRYSDIQIIFPSSLMKLHLEGFRGENIPGWKQPGHWATNPRYYRQLNITEGKLMSLDHEQDTYYFNVQIVRLKYLKHLKVDIIDLKKLFPHMIYVEMKQVQDVSHYEWNSSDER</sequence>
<dbReference type="SUPFAM" id="SSF52058">
    <property type="entry name" value="L domain-like"/>
    <property type="match status" value="1"/>
</dbReference>
<evidence type="ECO:0000256" key="1">
    <source>
        <dbReference type="ARBA" id="ARBA00022737"/>
    </source>
</evidence>
<reference evidence="3" key="1">
    <citation type="submission" date="2018-05" db="EMBL/GenBank/DDBJ databases">
        <title>Draft genome of Mucuna pruriens seed.</title>
        <authorList>
            <person name="Nnadi N.E."/>
            <person name="Vos R."/>
            <person name="Hasami M.H."/>
            <person name="Devisetty U.K."/>
            <person name="Aguiy J.C."/>
        </authorList>
    </citation>
    <scope>NUCLEOTIDE SEQUENCE [LARGE SCALE GENOMIC DNA]</scope>
    <source>
        <strain evidence="3">JCA_2017</strain>
    </source>
</reference>
<dbReference type="Gene3D" id="3.80.10.10">
    <property type="entry name" value="Ribonuclease Inhibitor"/>
    <property type="match status" value="1"/>
</dbReference>
<keyword evidence="4" id="KW-1185">Reference proteome</keyword>
<evidence type="ECO:0000313" key="3">
    <source>
        <dbReference type="EMBL" id="RDX70028.1"/>
    </source>
</evidence>
<protein>
    <submittedName>
        <fullName evidence="3">Disease resistance RPP13-like protein 4</fullName>
    </submittedName>
</protein>
<dbReference type="PANTHER" id="PTHR47186:SF45">
    <property type="entry name" value="DISEASE RESISTANCE RPP13-LIKE PROTEIN 1"/>
    <property type="match status" value="1"/>
</dbReference>
<dbReference type="PANTHER" id="PTHR47186">
    <property type="entry name" value="LEUCINE-RICH REPEAT-CONTAINING PROTEIN 57"/>
    <property type="match status" value="1"/>
</dbReference>
<accession>A0A371EVC4</accession>
<dbReference type="InterPro" id="IPR032675">
    <property type="entry name" value="LRR_dom_sf"/>
</dbReference>
<name>A0A371EVC4_MUCPR</name>
<dbReference type="OrthoDB" id="1934998at2759"/>
<comment type="caution">
    <text evidence="3">The sequence shown here is derived from an EMBL/GenBank/DDBJ whole genome shotgun (WGS) entry which is preliminary data.</text>
</comment>
<organism evidence="3 4">
    <name type="scientific">Mucuna pruriens</name>
    <name type="common">Velvet bean</name>
    <name type="synonym">Dolichos pruriens</name>
    <dbReference type="NCBI Taxonomy" id="157652"/>
    <lineage>
        <taxon>Eukaryota</taxon>
        <taxon>Viridiplantae</taxon>
        <taxon>Streptophyta</taxon>
        <taxon>Embryophyta</taxon>
        <taxon>Tracheophyta</taxon>
        <taxon>Spermatophyta</taxon>
        <taxon>Magnoliopsida</taxon>
        <taxon>eudicotyledons</taxon>
        <taxon>Gunneridae</taxon>
        <taxon>Pentapetalae</taxon>
        <taxon>rosids</taxon>
        <taxon>fabids</taxon>
        <taxon>Fabales</taxon>
        <taxon>Fabaceae</taxon>
        <taxon>Papilionoideae</taxon>
        <taxon>50 kb inversion clade</taxon>
        <taxon>NPAAA clade</taxon>
        <taxon>indigoferoid/millettioid clade</taxon>
        <taxon>Phaseoleae</taxon>
        <taxon>Mucuna</taxon>
    </lineage>
</organism>
<feature type="non-terminal residue" evidence="3">
    <location>
        <position position="1"/>
    </location>
</feature>
<evidence type="ECO:0000313" key="4">
    <source>
        <dbReference type="Proteomes" id="UP000257109"/>
    </source>
</evidence>
<proteinExistence type="predicted"/>
<feature type="domain" description="Disease resistance R13L4/SHOC-2-like LRR" evidence="2">
    <location>
        <begin position="213"/>
        <end position="420"/>
    </location>
</feature>
<dbReference type="Pfam" id="PF23598">
    <property type="entry name" value="LRR_14"/>
    <property type="match status" value="1"/>
</dbReference>
<dbReference type="EMBL" id="QJKJ01011868">
    <property type="protein sequence ID" value="RDX70028.1"/>
    <property type="molecule type" value="Genomic_DNA"/>
</dbReference>
<evidence type="ECO:0000259" key="2">
    <source>
        <dbReference type="Pfam" id="PF23598"/>
    </source>
</evidence>
<dbReference type="AlphaFoldDB" id="A0A371EVC4"/>
<gene>
    <name evidence="3" type="primary">RPP13L4</name>
    <name evidence="3" type="ORF">CR513_50778</name>
</gene>
<dbReference type="Proteomes" id="UP000257109">
    <property type="component" value="Unassembled WGS sequence"/>
</dbReference>
<keyword evidence="1" id="KW-0677">Repeat</keyword>
<dbReference type="InterPro" id="IPR055414">
    <property type="entry name" value="LRR_R13L4/SHOC2-like"/>
</dbReference>